<proteinExistence type="predicted"/>
<name>A0ABV7Y9A7_9ACTN</name>
<feature type="transmembrane region" description="Helical" evidence="1">
    <location>
        <begin position="20"/>
        <end position="43"/>
    </location>
</feature>
<protein>
    <recommendedName>
        <fullName evidence="4">Signal peptidase I</fullName>
    </recommendedName>
</protein>
<evidence type="ECO:0000256" key="1">
    <source>
        <dbReference type="SAM" id="Phobius"/>
    </source>
</evidence>
<keyword evidence="3" id="KW-1185">Reference proteome</keyword>
<keyword evidence="1" id="KW-0812">Transmembrane</keyword>
<keyword evidence="1" id="KW-0472">Membrane</keyword>
<dbReference type="RefSeq" id="WP_205114338.1">
    <property type="nucleotide sequence ID" value="NZ_JAFBCM010000001.1"/>
</dbReference>
<dbReference type="EMBL" id="JBHRZH010000009">
    <property type="protein sequence ID" value="MFC3761702.1"/>
    <property type="molecule type" value="Genomic_DNA"/>
</dbReference>
<keyword evidence="1" id="KW-1133">Transmembrane helix</keyword>
<comment type="caution">
    <text evidence="2">The sequence shown here is derived from an EMBL/GenBank/DDBJ whole genome shotgun (WGS) entry which is preliminary data.</text>
</comment>
<dbReference type="Proteomes" id="UP001595699">
    <property type="component" value="Unassembled WGS sequence"/>
</dbReference>
<organism evidence="2 3">
    <name type="scientific">Tenggerimyces flavus</name>
    <dbReference type="NCBI Taxonomy" id="1708749"/>
    <lineage>
        <taxon>Bacteria</taxon>
        <taxon>Bacillati</taxon>
        <taxon>Actinomycetota</taxon>
        <taxon>Actinomycetes</taxon>
        <taxon>Propionibacteriales</taxon>
        <taxon>Nocardioidaceae</taxon>
        <taxon>Tenggerimyces</taxon>
    </lineage>
</organism>
<evidence type="ECO:0000313" key="2">
    <source>
        <dbReference type="EMBL" id="MFC3761702.1"/>
    </source>
</evidence>
<accession>A0ABV7Y9A7</accession>
<reference evidence="3" key="1">
    <citation type="journal article" date="2019" name="Int. J. Syst. Evol. Microbiol.">
        <title>The Global Catalogue of Microorganisms (GCM) 10K type strain sequencing project: providing services to taxonomists for standard genome sequencing and annotation.</title>
        <authorList>
            <consortium name="The Broad Institute Genomics Platform"/>
            <consortium name="The Broad Institute Genome Sequencing Center for Infectious Disease"/>
            <person name="Wu L."/>
            <person name="Ma J."/>
        </authorList>
    </citation>
    <scope>NUCLEOTIDE SEQUENCE [LARGE SCALE GENOMIC DNA]</scope>
    <source>
        <strain evidence="3">CGMCC 4.7241</strain>
    </source>
</reference>
<evidence type="ECO:0008006" key="4">
    <source>
        <dbReference type="Google" id="ProtNLM"/>
    </source>
</evidence>
<evidence type="ECO:0000313" key="3">
    <source>
        <dbReference type="Proteomes" id="UP001595699"/>
    </source>
</evidence>
<gene>
    <name evidence="2" type="ORF">ACFOUW_12725</name>
</gene>
<sequence length="209" mass="22921">MVAVMTPPAAPAKKSLDARTAVWVALSLALLVGVPWVTFSLLYSPIRSGNMSAPGENVAWLTDGLHQTNVIVTGKEGTIGVMGFALENAGPVPIRIDGPVVEGLEHGTRPLRGATWSPYINADGQPVDPGRDRLPFPKTLRSGEQITVWVEIRKYECNGSTQWLDRIPLRWNVLGLPRQSDWMLDDPQDDMTAPMVFCYPDSALKYVAR</sequence>